<dbReference type="Gene3D" id="3.40.50.300">
    <property type="entry name" value="P-loop containing nucleotide triphosphate hydrolases"/>
    <property type="match status" value="1"/>
</dbReference>
<dbReference type="OrthoDB" id="9802264at2"/>
<dbReference type="SUPFAM" id="SSF52540">
    <property type="entry name" value="P-loop containing nucleoside triphosphate hydrolases"/>
    <property type="match status" value="1"/>
</dbReference>
<dbReference type="Proteomes" id="UP000179145">
    <property type="component" value="Chromosome"/>
</dbReference>
<dbReference type="Pfam" id="PF00005">
    <property type="entry name" value="ABC_tran"/>
    <property type="match status" value="1"/>
</dbReference>
<keyword evidence="1" id="KW-0547">Nucleotide-binding</keyword>
<dbReference type="PROSITE" id="PS50893">
    <property type="entry name" value="ABC_TRANSPORTER_2"/>
    <property type="match status" value="1"/>
</dbReference>
<keyword evidence="4" id="KW-1185">Reference proteome</keyword>
<dbReference type="EMBL" id="CP014674">
    <property type="protein sequence ID" value="AOX17271.1"/>
    <property type="molecule type" value="Genomic_DNA"/>
</dbReference>
<gene>
    <name evidence="3" type="ORF">A0U89_09140</name>
</gene>
<dbReference type="GO" id="GO:0005886">
    <property type="term" value="C:plasma membrane"/>
    <property type="evidence" value="ECO:0007669"/>
    <property type="project" value="TreeGrafter"/>
</dbReference>
<dbReference type="GO" id="GO:0016887">
    <property type="term" value="F:ATP hydrolysis activity"/>
    <property type="evidence" value="ECO:0007669"/>
    <property type="project" value="InterPro"/>
</dbReference>
<dbReference type="PANTHER" id="PTHR24220:SF470">
    <property type="entry name" value="CELL DIVISION ATP-BINDING PROTEIN FTSE"/>
    <property type="match status" value="1"/>
</dbReference>
<dbReference type="InterPro" id="IPR003593">
    <property type="entry name" value="AAA+_ATPase"/>
</dbReference>
<keyword evidence="2 3" id="KW-0067">ATP-binding</keyword>
<dbReference type="STRING" id="153496.A0U89_09140"/>
<dbReference type="InterPro" id="IPR015854">
    <property type="entry name" value="ABC_transpr_LolD-like"/>
</dbReference>
<dbReference type="PROSITE" id="PS00211">
    <property type="entry name" value="ABC_TRANSPORTER_1"/>
    <property type="match status" value="1"/>
</dbReference>
<proteinExistence type="predicted"/>
<dbReference type="KEGG" id="kba:A0U89_09140"/>
<keyword evidence="3" id="KW-0131">Cell cycle</keyword>
<dbReference type="GO" id="GO:0022857">
    <property type="term" value="F:transmembrane transporter activity"/>
    <property type="evidence" value="ECO:0007669"/>
    <property type="project" value="TreeGrafter"/>
</dbReference>
<evidence type="ECO:0000313" key="4">
    <source>
        <dbReference type="Proteomes" id="UP000179145"/>
    </source>
</evidence>
<keyword evidence="3" id="KW-0132">Cell division</keyword>
<organism evidence="3 4">
    <name type="scientific">Kozakia baliensis</name>
    <dbReference type="NCBI Taxonomy" id="153496"/>
    <lineage>
        <taxon>Bacteria</taxon>
        <taxon>Pseudomonadati</taxon>
        <taxon>Pseudomonadota</taxon>
        <taxon>Alphaproteobacteria</taxon>
        <taxon>Acetobacterales</taxon>
        <taxon>Acetobacteraceae</taxon>
        <taxon>Kozakia</taxon>
    </lineage>
</organism>
<dbReference type="eggNOG" id="COG2884">
    <property type="taxonomic scope" value="Bacteria"/>
</dbReference>
<dbReference type="InterPro" id="IPR017871">
    <property type="entry name" value="ABC_transporter-like_CS"/>
</dbReference>
<evidence type="ECO:0000313" key="3">
    <source>
        <dbReference type="EMBL" id="AOX17271.1"/>
    </source>
</evidence>
<sequence length="228" mass="25218">MIRLRDVCFSHHGHGDRARLTLRHLSLSVPQGGFRWLVGPSGAGKSSLLRLLHLSARPDHGTLEVLGLETQRAKRRQLAQLRQRIGMIHQDFRLLPDLSAFDNVALPLRLAGQAESSIQQETRDILEWLGLGAQAQARPDQLSGGERQRIAIARALVTRPALLLADEPTNALEESQAWRLLELFRDLSRNGTTVIVATHNETLLREAPAPAIILRQGALVNETDGMTA</sequence>
<accession>A0A1D8UUH0</accession>
<dbReference type="RefSeq" id="WP_070402910.1">
    <property type="nucleotide sequence ID" value="NZ_BJVW01000001.1"/>
</dbReference>
<dbReference type="InterPro" id="IPR027417">
    <property type="entry name" value="P-loop_NTPase"/>
</dbReference>
<protein>
    <submittedName>
        <fullName evidence="3">Cell division ATP-binding protein FtsE</fullName>
    </submittedName>
</protein>
<dbReference type="GO" id="GO:0005524">
    <property type="term" value="F:ATP binding"/>
    <property type="evidence" value="ECO:0007669"/>
    <property type="project" value="UniProtKB-KW"/>
</dbReference>
<evidence type="ECO:0000256" key="1">
    <source>
        <dbReference type="ARBA" id="ARBA00022741"/>
    </source>
</evidence>
<dbReference type="SMART" id="SM00382">
    <property type="entry name" value="AAA"/>
    <property type="match status" value="1"/>
</dbReference>
<name>A0A1D8UUH0_9PROT</name>
<dbReference type="InterPro" id="IPR003439">
    <property type="entry name" value="ABC_transporter-like_ATP-bd"/>
</dbReference>
<dbReference type="PANTHER" id="PTHR24220">
    <property type="entry name" value="IMPORT ATP-BINDING PROTEIN"/>
    <property type="match status" value="1"/>
</dbReference>
<evidence type="ECO:0000256" key="2">
    <source>
        <dbReference type="ARBA" id="ARBA00022840"/>
    </source>
</evidence>
<dbReference type="AlphaFoldDB" id="A0A1D8UUH0"/>
<dbReference type="GO" id="GO:0051301">
    <property type="term" value="P:cell division"/>
    <property type="evidence" value="ECO:0007669"/>
    <property type="project" value="UniProtKB-KW"/>
</dbReference>
<reference evidence="3 4" key="1">
    <citation type="journal article" date="2016" name="Microb. Cell Fact.">
        <title>Dissection of exopolysaccharide biosynthesis in Kozakia baliensis.</title>
        <authorList>
            <person name="Brandt J.U."/>
            <person name="Jakob F."/>
            <person name="Behr J."/>
            <person name="Geissler A.J."/>
            <person name="Vogel R.F."/>
        </authorList>
    </citation>
    <scope>NUCLEOTIDE SEQUENCE [LARGE SCALE GENOMIC DNA]</scope>
    <source>
        <strain evidence="3 4">DSM 14400</strain>
    </source>
</reference>